<proteinExistence type="predicted"/>
<organism evidence="1 2">
    <name type="scientific">Datura stramonium</name>
    <name type="common">Jimsonweed</name>
    <name type="synonym">Common thornapple</name>
    <dbReference type="NCBI Taxonomy" id="4076"/>
    <lineage>
        <taxon>Eukaryota</taxon>
        <taxon>Viridiplantae</taxon>
        <taxon>Streptophyta</taxon>
        <taxon>Embryophyta</taxon>
        <taxon>Tracheophyta</taxon>
        <taxon>Spermatophyta</taxon>
        <taxon>Magnoliopsida</taxon>
        <taxon>eudicotyledons</taxon>
        <taxon>Gunneridae</taxon>
        <taxon>Pentapetalae</taxon>
        <taxon>asterids</taxon>
        <taxon>lamiids</taxon>
        <taxon>Solanales</taxon>
        <taxon>Solanaceae</taxon>
        <taxon>Solanoideae</taxon>
        <taxon>Datureae</taxon>
        <taxon>Datura</taxon>
    </lineage>
</organism>
<comment type="caution">
    <text evidence="1">The sequence shown here is derived from an EMBL/GenBank/DDBJ whole genome shotgun (WGS) entry which is preliminary data.</text>
</comment>
<accession>A0ABS8TGR1</accession>
<dbReference type="EMBL" id="JACEIK010001594">
    <property type="protein sequence ID" value="MCD7470666.1"/>
    <property type="molecule type" value="Genomic_DNA"/>
</dbReference>
<sequence length="101" mass="10524">MSDVGCLKAIELGMLPVLQGVILSIRLGPSPLLPQFGYAPINVLSLTTRLPPAYTNPLPRPPSLGLPGGHLKGGGIIGSNGDLTHKLLSYIGVIVGIYARE</sequence>
<evidence type="ECO:0000313" key="2">
    <source>
        <dbReference type="Proteomes" id="UP000823775"/>
    </source>
</evidence>
<gene>
    <name evidence="1" type="ORF">HAX54_010681</name>
</gene>
<reference evidence="1 2" key="1">
    <citation type="journal article" date="2021" name="BMC Genomics">
        <title>Datura genome reveals duplications of psychoactive alkaloid biosynthetic genes and high mutation rate following tissue culture.</title>
        <authorList>
            <person name="Rajewski A."/>
            <person name="Carter-House D."/>
            <person name="Stajich J."/>
            <person name="Litt A."/>
        </authorList>
    </citation>
    <scope>NUCLEOTIDE SEQUENCE [LARGE SCALE GENOMIC DNA]</scope>
    <source>
        <strain evidence="1">AR-01</strain>
    </source>
</reference>
<evidence type="ECO:0000313" key="1">
    <source>
        <dbReference type="EMBL" id="MCD7470666.1"/>
    </source>
</evidence>
<dbReference type="Proteomes" id="UP000823775">
    <property type="component" value="Unassembled WGS sequence"/>
</dbReference>
<name>A0ABS8TGR1_DATST</name>
<keyword evidence="2" id="KW-1185">Reference proteome</keyword>
<protein>
    <submittedName>
        <fullName evidence="1">Uncharacterized protein</fullName>
    </submittedName>
</protein>